<comment type="cofactor">
    <cofactor evidence="1">
        <name>Fe(2+)</name>
        <dbReference type="ChEBI" id="CHEBI:29033"/>
    </cofactor>
</comment>
<accession>A0A0Q0VEJ9</accession>
<keyword evidence="4" id="KW-0460">Magnesium</keyword>
<dbReference type="PROSITE" id="PS51471">
    <property type="entry name" value="FE2OG_OXY"/>
    <property type="match status" value="1"/>
</dbReference>
<keyword evidence="6" id="KW-0560">Oxidoreductase</keyword>
<dbReference type="GO" id="GO:0016705">
    <property type="term" value="F:oxidoreductase activity, acting on paired donors, with incorporation or reduction of molecular oxygen"/>
    <property type="evidence" value="ECO:0007669"/>
    <property type="project" value="UniProtKB-ARBA"/>
</dbReference>
<dbReference type="GO" id="GO:0016787">
    <property type="term" value="F:hydrolase activity"/>
    <property type="evidence" value="ECO:0007669"/>
    <property type="project" value="UniProtKB-ARBA"/>
</dbReference>
<dbReference type="PANTHER" id="PTHR31212">
    <property type="entry name" value="ALPHA-KETOGLUTARATE-DEPENDENT DIOXYGENASE ALKB HOMOLOG 3"/>
    <property type="match status" value="1"/>
</dbReference>
<dbReference type="PANTHER" id="PTHR31212:SF4">
    <property type="entry name" value="ALPHA-KETOGLUTARATE-DEPENDENT DIOXYGENASE ALKB HOMOLOG 3"/>
    <property type="match status" value="1"/>
</dbReference>
<dbReference type="SUPFAM" id="SSF51197">
    <property type="entry name" value="Clavaminate synthase-like"/>
    <property type="match status" value="1"/>
</dbReference>
<keyword evidence="2" id="KW-0479">Metal-binding</keyword>
<comment type="caution">
    <text evidence="10">The sequence shown here is derived from an EMBL/GenBank/DDBJ whole genome shotgun (WGS) entry which is preliminary data.</text>
</comment>
<dbReference type="FunFam" id="2.60.120.590:FF:000004">
    <property type="entry name" value="DNA oxidative demethylase ALKBH2"/>
    <property type="match status" value="1"/>
</dbReference>
<evidence type="ECO:0000256" key="6">
    <source>
        <dbReference type="ARBA" id="ARBA00023002"/>
    </source>
</evidence>
<keyword evidence="5" id="KW-0223">Dioxygenase</keyword>
<organism evidence="10 11">
    <name type="scientific">Vibrio metoecus</name>
    <dbReference type="NCBI Taxonomy" id="1481663"/>
    <lineage>
        <taxon>Bacteria</taxon>
        <taxon>Pseudomonadati</taxon>
        <taxon>Pseudomonadota</taxon>
        <taxon>Gammaproteobacteria</taxon>
        <taxon>Vibrionales</taxon>
        <taxon>Vibrionaceae</taxon>
        <taxon>Vibrio</taxon>
    </lineage>
</organism>
<evidence type="ECO:0000256" key="2">
    <source>
        <dbReference type="ARBA" id="ARBA00022723"/>
    </source>
</evidence>
<dbReference type="AlphaFoldDB" id="A0A0Q0VEJ9"/>
<dbReference type="GO" id="GO:0046872">
    <property type="term" value="F:metal ion binding"/>
    <property type="evidence" value="ECO:0007669"/>
    <property type="project" value="UniProtKB-KW"/>
</dbReference>
<feature type="domain" description="Fe2OG dioxygenase" evidence="9">
    <location>
        <begin position="104"/>
        <end position="202"/>
    </location>
</feature>
<evidence type="ECO:0000256" key="3">
    <source>
        <dbReference type="ARBA" id="ARBA00022763"/>
    </source>
</evidence>
<keyword evidence="7" id="KW-0408">Iron</keyword>
<dbReference type="GO" id="GO:0140097">
    <property type="term" value="F:catalytic activity, acting on DNA"/>
    <property type="evidence" value="ECO:0007669"/>
    <property type="project" value="UniProtKB-ARBA"/>
</dbReference>
<proteinExistence type="predicted"/>
<dbReference type="Pfam" id="PF13532">
    <property type="entry name" value="2OG-FeII_Oxy_2"/>
    <property type="match status" value="1"/>
</dbReference>
<evidence type="ECO:0000256" key="4">
    <source>
        <dbReference type="ARBA" id="ARBA00022842"/>
    </source>
</evidence>
<evidence type="ECO:0000256" key="7">
    <source>
        <dbReference type="ARBA" id="ARBA00023004"/>
    </source>
</evidence>
<dbReference type="EMBL" id="LBGP01000013">
    <property type="protein sequence ID" value="KQB00892.1"/>
    <property type="molecule type" value="Genomic_DNA"/>
</dbReference>
<reference evidence="10 11" key="1">
    <citation type="journal article" date="2015" name="Genome Biol. Evol.">
        <title>The Dynamics of Genetic Interactions between Vibrio metoecus and Vibrio cholerae, Two Close Relatives Co-Occurring in the Environment.</title>
        <authorList>
            <person name="Orata F.D."/>
            <person name="Kirchberger P.C."/>
            <person name="Meheust R."/>
            <person name="Barlow E.J."/>
            <person name="Tarr C.L."/>
            <person name="Boucher Y."/>
        </authorList>
    </citation>
    <scope>NUCLEOTIDE SEQUENCE [LARGE SCALE GENOMIC DNA]</scope>
    <source>
        <strain evidence="10 11">YB5B04</strain>
    </source>
</reference>
<evidence type="ECO:0000313" key="10">
    <source>
        <dbReference type="EMBL" id="KQB00892.1"/>
    </source>
</evidence>
<gene>
    <name evidence="10" type="ORF">XV92_09975</name>
</gene>
<keyword evidence="8" id="KW-0234">DNA repair</keyword>
<dbReference type="Gene3D" id="2.60.120.590">
    <property type="entry name" value="Alpha-ketoglutarate-dependent dioxygenase AlkB-like"/>
    <property type="match status" value="1"/>
</dbReference>
<evidence type="ECO:0000313" key="11">
    <source>
        <dbReference type="Proteomes" id="UP000050491"/>
    </source>
</evidence>
<sequence>MMKALILNRDFPSGEITLLDGQLAWFPQFLALPQADEALTQLKTELNWQQKSIRLFGKSVLQPRLIAWYGAEDYRYSGLTLSAHPFPERLAQLKTQCEEAAQTRFNSVLANLYRDGQDSMGWHQDNEPELGTNPIIASLSLGESRRFLLRHKQDPALKIECELSHGDLLIMAGTTQHCWQHAIPKTRQTKQLRINLTFRNIRL</sequence>
<dbReference type="InterPro" id="IPR027450">
    <property type="entry name" value="AlkB-like"/>
</dbReference>
<dbReference type="OrthoDB" id="190276at2"/>
<evidence type="ECO:0000259" key="9">
    <source>
        <dbReference type="PROSITE" id="PS51471"/>
    </source>
</evidence>
<name>A0A0Q0VEJ9_VIBMT</name>
<dbReference type="Proteomes" id="UP000050491">
    <property type="component" value="Unassembled WGS sequence"/>
</dbReference>
<protein>
    <submittedName>
        <fullName evidence="10">DNA repair protein</fullName>
    </submittedName>
</protein>
<dbReference type="GO" id="GO:0006307">
    <property type="term" value="P:DNA alkylation repair"/>
    <property type="evidence" value="ECO:0007669"/>
    <property type="project" value="InterPro"/>
</dbReference>
<dbReference type="GO" id="GO:0051213">
    <property type="term" value="F:dioxygenase activity"/>
    <property type="evidence" value="ECO:0007669"/>
    <property type="project" value="UniProtKB-KW"/>
</dbReference>
<dbReference type="InterPro" id="IPR032854">
    <property type="entry name" value="ALKBH3"/>
</dbReference>
<dbReference type="PATRIC" id="fig|1481663.12.peg.761"/>
<evidence type="ECO:0000256" key="8">
    <source>
        <dbReference type="ARBA" id="ARBA00023204"/>
    </source>
</evidence>
<evidence type="ECO:0000256" key="1">
    <source>
        <dbReference type="ARBA" id="ARBA00001954"/>
    </source>
</evidence>
<dbReference type="InterPro" id="IPR005123">
    <property type="entry name" value="Oxoglu/Fe-dep_dioxygenase_dom"/>
</dbReference>
<keyword evidence="3" id="KW-0227">DNA damage</keyword>
<dbReference type="InterPro" id="IPR037151">
    <property type="entry name" value="AlkB-like_sf"/>
</dbReference>
<dbReference type="GO" id="GO:0032451">
    <property type="term" value="F:demethylase activity"/>
    <property type="evidence" value="ECO:0007669"/>
    <property type="project" value="UniProtKB-ARBA"/>
</dbReference>
<dbReference type="RefSeq" id="WP_055064726.1">
    <property type="nucleotide sequence ID" value="NZ_LBGP01000013.1"/>
</dbReference>
<evidence type="ECO:0000256" key="5">
    <source>
        <dbReference type="ARBA" id="ARBA00022964"/>
    </source>
</evidence>